<evidence type="ECO:0000256" key="7">
    <source>
        <dbReference type="HAMAP-Rule" id="MF_00607"/>
    </source>
</evidence>
<dbReference type="GO" id="GO:0003723">
    <property type="term" value="F:RNA binding"/>
    <property type="evidence" value="ECO:0007669"/>
    <property type="project" value="UniProtKB-UniRule"/>
</dbReference>
<comment type="subcellular location">
    <subcellularLocation>
        <location evidence="7">Cytoplasm</location>
    </subcellularLocation>
</comment>
<evidence type="ECO:0000256" key="4">
    <source>
        <dbReference type="ARBA" id="ARBA00022679"/>
    </source>
</evidence>
<dbReference type="SMART" id="SM00650">
    <property type="entry name" value="rADc"/>
    <property type="match status" value="1"/>
</dbReference>
<evidence type="ECO:0000259" key="9">
    <source>
        <dbReference type="SMART" id="SM00650"/>
    </source>
</evidence>
<sequence length="295" mass="31832">MSADGLPPLREVVERHGLDPKKALGQNFLFDLNLTGKIARASGPLEGVCVFEVGPGPGGLTRALLTQGAARVVAVERDRRCLAALAEIGAHFPGRLDVIEADALSVDPCSLTDAEVPLRIVANLPYNIGTALLVKWVETAAWPPRFDRLVLMFQREVAQRIVATPAQRADYGRLAVLCGWRMQSRILFDVPPAAFTPPPKVMSSVVELIPRRDPAPCPLGRLSALTLAAFGQRRKMLRQSLKSVPGLAETIDIPDFLAAAGIDGTKRAEEVDVTGFVHLAQLWERLTLSARSGVG</sequence>
<feature type="domain" description="Ribosomal RNA adenine methylase transferase N-terminal" evidence="9">
    <location>
        <begin position="34"/>
        <end position="212"/>
    </location>
</feature>
<dbReference type="EMBL" id="JAMOIM010000004">
    <property type="protein sequence ID" value="MCW6508066.1"/>
    <property type="molecule type" value="Genomic_DNA"/>
</dbReference>
<evidence type="ECO:0000256" key="2">
    <source>
        <dbReference type="ARBA" id="ARBA00022552"/>
    </source>
</evidence>
<dbReference type="CDD" id="cd02440">
    <property type="entry name" value="AdoMet_MTases"/>
    <property type="match status" value="1"/>
</dbReference>
<dbReference type="Proteomes" id="UP001165667">
    <property type="component" value="Unassembled WGS sequence"/>
</dbReference>
<evidence type="ECO:0000256" key="6">
    <source>
        <dbReference type="ARBA" id="ARBA00022884"/>
    </source>
</evidence>
<dbReference type="HAMAP" id="MF_00607">
    <property type="entry name" value="16SrRNA_methyltr_A"/>
    <property type="match status" value="1"/>
</dbReference>
<dbReference type="InterPro" id="IPR011530">
    <property type="entry name" value="rRNA_adenine_dimethylase"/>
</dbReference>
<evidence type="ECO:0000256" key="3">
    <source>
        <dbReference type="ARBA" id="ARBA00022603"/>
    </source>
</evidence>
<keyword evidence="3 7" id="KW-0489">Methyltransferase</keyword>
<comment type="caution">
    <text evidence="10">The sequence shown here is derived from an EMBL/GenBank/DDBJ whole genome shotgun (WGS) entry which is preliminary data.</text>
</comment>
<name>A0AA41YVN4_9HYPH</name>
<evidence type="ECO:0000256" key="1">
    <source>
        <dbReference type="ARBA" id="ARBA00022490"/>
    </source>
</evidence>
<dbReference type="InterPro" id="IPR020596">
    <property type="entry name" value="rRNA_Ade_Mease_Trfase_CS"/>
</dbReference>
<keyword evidence="11" id="KW-1185">Reference proteome</keyword>
<keyword evidence="2 7" id="KW-0698">rRNA processing</keyword>
<feature type="binding site" evidence="7 8">
    <location>
        <position position="76"/>
    </location>
    <ligand>
        <name>S-adenosyl-L-methionine</name>
        <dbReference type="ChEBI" id="CHEBI:59789"/>
    </ligand>
</feature>
<feature type="binding site" evidence="7 8">
    <location>
        <position position="29"/>
    </location>
    <ligand>
        <name>S-adenosyl-L-methionine</name>
        <dbReference type="ChEBI" id="CHEBI:59789"/>
    </ligand>
</feature>
<dbReference type="EC" id="2.1.1.182" evidence="7"/>
<gene>
    <name evidence="7 10" type="primary">rsmA</name>
    <name evidence="7" type="synonym">ksgA</name>
    <name evidence="10" type="ORF">M8523_08530</name>
</gene>
<dbReference type="Gene3D" id="3.40.50.150">
    <property type="entry name" value="Vaccinia Virus protein VP39"/>
    <property type="match status" value="1"/>
</dbReference>
<dbReference type="PANTHER" id="PTHR11727:SF7">
    <property type="entry name" value="DIMETHYLADENOSINE TRANSFERASE-RELATED"/>
    <property type="match status" value="1"/>
</dbReference>
<evidence type="ECO:0000256" key="8">
    <source>
        <dbReference type="PROSITE-ProRule" id="PRU01026"/>
    </source>
</evidence>
<evidence type="ECO:0000313" key="10">
    <source>
        <dbReference type="EMBL" id="MCW6508066.1"/>
    </source>
</evidence>
<dbReference type="NCBIfam" id="TIGR00755">
    <property type="entry name" value="ksgA"/>
    <property type="match status" value="1"/>
</dbReference>
<dbReference type="PROSITE" id="PS51689">
    <property type="entry name" value="SAM_RNA_A_N6_MT"/>
    <property type="match status" value="1"/>
</dbReference>
<dbReference type="GO" id="GO:0005829">
    <property type="term" value="C:cytosol"/>
    <property type="evidence" value="ECO:0007669"/>
    <property type="project" value="TreeGrafter"/>
</dbReference>
<organism evidence="10 11">
    <name type="scientific">Lichenifustis flavocetrariae</name>
    <dbReference type="NCBI Taxonomy" id="2949735"/>
    <lineage>
        <taxon>Bacteria</taxon>
        <taxon>Pseudomonadati</taxon>
        <taxon>Pseudomonadota</taxon>
        <taxon>Alphaproteobacteria</taxon>
        <taxon>Hyphomicrobiales</taxon>
        <taxon>Lichenihabitantaceae</taxon>
        <taxon>Lichenifustis</taxon>
    </lineage>
</organism>
<accession>A0AA41YVN4</accession>
<dbReference type="PROSITE" id="PS01131">
    <property type="entry name" value="RRNA_A_DIMETH"/>
    <property type="match status" value="1"/>
</dbReference>
<comment type="catalytic activity">
    <reaction evidence="7">
        <text>adenosine(1518)/adenosine(1519) in 16S rRNA + 4 S-adenosyl-L-methionine = N(6)-dimethyladenosine(1518)/N(6)-dimethyladenosine(1519) in 16S rRNA + 4 S-adenosyl-L-homocysteine + 4 H(+)</text>
        <dbReference type="Rhea" id="RHEA:19609"/>
        <dbReference type="Rhea" id="RHEA-COMP:10232"/>
        <dbReference type="Rhea" id="RHEA-COMP:10233"/>
        <dbReference type="ChEBI" id="CHEBI:15378"/>
        <dbReference type="ChEBI" id="CHEBI:57856"/>
        <dbReference type="ChEBI" id="CHEBI:59789"/>
        <dbReference type="ChEBI" id="CHEBI:74411"/>
        <dbReference type="ChEBI" id="CHEBI:74493"/>
        <dbReference type="EC" id="2.1.1.182"/>
    </reaction>
</comment>
<dbReference type="GO" id="GO:0052908">
    <property type="term" value="F:16S rRNA (adenine(1518)-N(6)/adenine(1519)-N(6))-dimethyltransferase activity"/>
    <property type="evidence" value="ECO:0007669"/>
    <property type="project" value="UniProtKB-EC"/>
</dbReference>
<dbReference type="SUPFAM" id="SSF53335">
    <property type="entry name" value="S-adenosyl-L-methionine-dependent methyltransferases"/>
    <property type="match status" value="1"/>
</dbReference>
<feature type="binding site" evidence="7 8">
    <location>
        <position position="27"/>
    </location>
    <ligand>
        <name>S-adenosyl-L-methionine</name>
        <dbReference type="ChEBI" id="CHEBI:59789"/>
    </ligand>
</feature>
<keyword evidence="6 7" id="KW-0694">RNA-binding</keyword>
<dbReference type="InterPro" id="IPR001737">
    <property type="entry name" value="KsgA/Erm"/>
</dbReference>
<keyword evidence="5 7" id="KW-0949">S-adenosyl-L-methionine</keyword>
<comment type="similarity">
    <text evidence="7">Belongs to the class I-like SAM-binding methyltransferase superfamily. rRNA adenine N(6)-methyltransferase family. RsmA subfamily.</text>
</comment>
<keyword evidence="4 7" id="KW-0808">Transferase</keyword>
<dbReference type="AlphaFoldDB" id="A0AA41YVN4"/>
<comment type="function">
    <text evidence="7">Specifically dimethylates two adjacent adenosines (A1518 and A1519) in the loop of a conserved hairpin near the 3'-end of 16S rRNA in the 30S particle. May play a critical role in biogenesis of 30S subunits.</text>
</comment>
<evidence type="ECO:0000256" key="5">
    <source>
        <dbReference type="ARBA" id="ARBA00022691"/>
    </source>
</evidence>
<feature type="binding site" evidence="7 8">
    <location>
        <position position="102"/>
    </location>
    <ligand>
        <name>S-adenosyl-L-methionine</name>
        <dbReference type="ChEBI" id="CHEBI:59789"/>
    </ligand>
</feature>
<keyword evidence="1 7" id="KW-0963">Cytoplasm</keyword>
<feature type="binding site" evidence="7 8">
    <location>
        <position position="123"/>
    </location>
    <ligand>
        <name>S-adenosyl-L-methionine</name>
        <dbReference type="ChEBI" id="CHEBI:59789"/>
    </ligand>
</feature>
<dbReference type="Pfam" id="PF00398">
    <property type="entry name" value="RrnaAD"/>
    <property type="match status" value="1"/>
</dbReference>
<dbReference type="InterPro" id="IPR023165">
    <property type="entry name" value="rRNA_Ade_diMease-like_C"/>
</dbReference>
<dbReference type="InterPro" id="IPR020598">
    <property type="entry name" value="rRNA_Ade_methylase_Trfase_N"/>
</dbReference>
<dbReference type="PANTHER" id="PTHR11727">
    <property type="entry name" value="DIMETHYLADENOSINE TRANSFERASE"/>
    <property type="match status" value="1"/>
</dbReference>
<proteinExistence type="inferred from homology"/>
<feature type="binding site" evidence="7 8">
    <location>
        <position position="54"/>
    </location>
    <ligand>
        <name>S-adenosyl-L-methionine</name>
        <dbReference type="ChEBI" id="CHEBI:59789"/>
    </ligand>
</feature>
<reference evidence="10" key="1">
    <citation type="submission" date="2022-05" db="EMBL/GenBank/DDBJ databases">
        <authorList>
            <person name="Pankratov T."/>
        </authorList>
    </citation>
    <scope>NUCLEOTIDE SEQUENCE</scope>
    <source>
        <strain evidence="10">BP6-180914</strain>
    </source>
</reference>
<dbReference type="InterPro" id="IPR029063">
    <property type="entry name" value="SAM-dependent_MTases_sf"/>
</dbReference>
<protein>
    <recommendedName>
        <fullName evidence="7">Ribosomal RNA small subunit methyltransferase A</fullName>
        <ecNumber evidence="7">2.1.1.182</ecNumber>
    </recommendedName>
    <alternativeName>
        <fullName evidence="7">16S rRNA (adenine(1518)-N(6)/adenine(1519)-N(6))-dimethyltransferase</fullName>
    </alternativeName>
    <alternativeName>
        <fullName evidence="7">16S rRNA dimethyladenosine transferase</fullName>
    </alternativeName>
    <alternativeName>
        <fullName evidence="7">16S rRNA dimethylase</fullName>
    </alternativeName>
    <alternativeName>
        <fullName evidence="7">S-adenosylmethionine-6-N', N'-adenosyl(rRNA) dimethyltransferase</fullName>
    </alternativeName>
</protein>
<evidence type="ECO:0000313" key="11">
    <source>
        <dbReference type="Proteomes" id="UP001165667"/>
    </source>
</evidence>
<dbReference type="Gene3D" id="1.10.8.100">
    <property type="entry name" value="Ribosomal RNA adenine dimethylase-like, domain 2"/>
    <property type="match status" value="1"/>
</dbReference>